<feature type="transmembrane region" description="Helical" evidence="1">
    <location>
        <begin position="20"/>
        <end position="38"/>
    </location>
</feature>
<dbReference type="GeneID" id="14181733"/>
<protein>
    <submittedName>
        <fullName evidence="2">Uncharacterized protein</fullName>
    </submittedName>
</protein>
<keyword evidence="1" id="KW-0472">Membrane</keyword>
<dbReference type="Proteomes" id="UP000009398">
    <property type="component" value="Segment"/>
</dbReference>
<sequence>MKIYYFASFDHFLTWVDWNLYANGHLLLIFIWSFILVRQLTGIRVKMWQALANTAAVVLVWLFVVYTAYGTGVG</sequence>
<keyword evidence="1" id="KW-1133">Transmembrane helix</keyword>
<proteinExistence type="predicted"/>
<evidence type="ECO:0000256" key="1">
    <source>
        <dbReference type="SAM" id="Phobius"/>
    </source>
</evidence>
<gene>
    <name evidence="2" type="ORF">MAR10_015</name>
</gene>
<reference evidence="2 3" key="1">
    <citation type="journal article" date="2012" name="J. Virol.">
        <title>Genome Sequence of Temperate Vibrio parahaemolyticus Bacteriophage vB_VpaS_MAR10.</title>
        <authorList>
            <person name="Alanis Villa A."/>
            <person name="Kropinski A.M."/>
            <person name="Abbasifar R."/>
            <person name="Abbasifar A."/>
            <person name="Griffiths M.W."/>
        </authorList>
    </citation>
    <scope>NUCLEOTIDE SEQUENCE [LARGE SCALE GENOMIC DNA]</scope>
</reference>
<accession>K7RFG3</accession>
<feature type="transmembrane region" description="Helical" evidence="1">
    <location>
        <begin position="50"/>
        <end position="69"/>
    </location>
</feature>
<organism evidence="2 3">
    <name type="scientific">Vibrio phage vB_VpaS_MAR10</name>
    <dbReference type="NCBI Taxonomy" id="1229755"/>
    <lineage>
        <taxon>Viruses</taxon>
        <taxon>Duplodnaviria</taxon>
        <taxon>Heunggongvirae</taxon>
        <taxon>Uroviricota</taxon>
        <taxon>Caudoviricetes</taxon>
        <taxon>Mardecavirus</taxon>
        <taxon>Mardecavirus MAR10</taxon>
    </lineage>
</organism>
<dbReference type="RefSeq" id="YP_007111861.1">
    <property type="nucleotide sequence ID" value="NC_019713.1"/>
</dbReference>
<keyword evidence="3" id="KW-1185">Reference proteome</keyword>
<keyword evidence="1" id="KW-0812">Transmembrane</keyword>
<dbReference type="EMBL" id="JX556418">
    <property type="protein sequence ID" value="AFV81247.1"/>
    <property type="molecule type" value="Genomic_DNA"/>
</dbReference>
<evidence type="ECO:0000313" key="3">
    <source>
        <dbReference type="Proteomes" id="UP000009398"/>
    </source>
</evidence>
<name>K7RFG3_9CAUD</name>
<dbReference type="OrthoDB" id="37718at10239"/>
<dbReference type="KEGG" id="vg:14181733"/>
<evidence type="ECO:0000313" key="2">
    <source>
        <dbReference type="EMBL" id="AFV81247.1"/>
    </source>
</evidence>